<reference evidence="3" key="1">
    <citation type="submission" date="2016-06" db="UniProtKB">
        <authorList>
            <consortium name="WormBaseParasite"/>
        </authorList>
    </citation>
    <scope>IDENTIFICATION</scope>
</reference>
<evidence type="ECO:0000313" key="3">
    <source>
        <dbReference type="WBParaSite" id="ECPE_0001783301-mRNA-1"/>
    </source>
</evidence>
<protein>
    <submittedName>
        <fullName evidence="3">Pecanex-like protein</fullName>
    </submittedName>
</protein>
<organism evidence="3">
    <name type="scientific">Echinostoma caproni</name>
    <dbReference type="NCBI Taxonomy" id="27848"/>
    <lineage>
        <taxon>Eukaryota</taxon>
        <taxon>Metazoa</taxon>
        <taxon>Spiralia</taxon>
        <taxon>Lophotrochozoa</taxon>
        <taxon>Platyhelminthes</taxon>
        <taxon>Trematoda</taxon>
        <taxon>Digenea</taxon>
        <taxon>Plagiorchiida</taxon>
        <taxon>Echinostomata</taxon>
        <taxon>Echinostomatoidea</taxon>
        <taxon>Echinostomatidae</taxon>
        <taxon>Echinostoma</taxon>
    </lineage>
</organism>
<reference evidence="1 2" key="2">
    <citation type="submission" date="2018-11" db="EMBL/GenBank/DDBJ databases">
        <authorList>
            <consortium name="Pathogen Informatics"/>
        </authorList>
    </citation>
    <scope>NUCLEOTIDE SEQUENCE [LARGE SCALE GENOMIC DNA]</scope>
    <source>
        <strain evidence="1 2">Egypt</strain>
    </source>
</reference>
<dbReference type="Proteomes" id="UP000272942">
    <property type="component" value="Unassembled WGS sequence"/>
</dbReference>
<name>A0A183BF03_9TREM</name>
<dbReference type="AlphaFoldDB" id="A0A183BF03"/>
<evidence type="ECO:0000313" key="2">
    <source>
        <dbReference type="Proteomes" id="UP000272942"/>
    </source>
</evidence>
<dbReference type="WBParaSite" id="ECPE_0001783301-mRNA-1">
    <property type="protein sequence ID" value="ECPE_0001783301-mRNA-1"/>
    <property type="gene ID" value="ECPE_0001783301"/>
</dbReference>
<evidence type="ECO:0000313" key="1">
    <source>
        <dbReference type="EMBL" id="VDP95100.1"/>
    </source>
</evidence>
<gene>
    <name evidence="1" type="ORF">ECPE_LOCUS17788</name>
</gene>
<sequence>MLDDELDEVPPEFLRPEDSAPFGFEIYVLRQFANPFRLSWVLIRLGYEPFPPVKFHSPLALLGWSSPILVYPNVFQYVYYTIRNLGLWRVISTGVFASACVDFISQLFHRASRYRSIVWQRWLNRCETTQTASSEWNLDTRTAQRIMPFQIERQMEEAQPFLFLTMLFEATSIKVWEVLITHPFYG</sequence>
<dbReference type="EMBL" id="UZAN01071619">
    <property type="protein sequence ID" value="VDP95100.1"/>
    <property type="molecule type" value="Genomic_DNA"/>
</dbReference>
<keyword evidence="2" id="KW-1185">Reference proteome</keyword>
<accession>A0A183BF03</accession>
<dbReference type="OrthoDB" id="10253709at2759"/>
<proteinExistence type="predicted"/>